<evidence type="ECO:0000313" key="1">
    <source>
        <dbReference type="EnsemblMetazoa" id="CJA39481.1"/>
    </source>
</evidence>
<sequence length="104" mass="11655">MALHRVHPILTTLLAEFLTKSYFQLFHGIYKKCDNEPPSLPTARVVDVSFQIGTRTHNFKNLSEQPPGRISALFVSKESTGANVVLSPVQWELVVHGRPDICIV</sequence>
<organism evidence="1 2">
    <name type="scientific">Caenorhabditis japonica</name>
    <dbReference type="NCBI Taxonomy" id="281687"/>
    <lineage>
        <taxon>Eukaryota</taxon>
        <taxon>Metazoa</taxon>
        <taxon>Ecdysozoa</taxon>
        <taxon>Nematoda</taxon>
        <taxon>Chromadorea</taxon>
        <taxon>Rhabditida</taxon>
        <taxon>Rhabditina</taxon>
        <taxon>Rhabditomorpha</taxon>
        <taxon>Rhabditoidea</taxon>
        <taxon>Rhabditidae</taxon>
        <taxon>Peloderinae</taxon>
        <taxon>Caenorhabditis</taxon>
    </lineage>
</organism>
<keyword evidence="2" id="KW-1185">Reference proteome</keyword>
<protein>
    <submittedName>
        <fullName evidence="1">Uncharacterized protein</fullName>
    </submittedName>
</protein>
<accession>A0A8R1IW02</accession>
<dbReference type="AlphaFoldDB" id="A0A8R1IW02"/>
<dbReference type="Proteomes" id="UP000005237">
    <property type="component" value="Unassembled WGS sequence"/>
</dbReference>
<reference evidence="2" key="1">
    <citation type="submission" date="2010-08" db="EMBL/GenBank/DDBJ databases">
        <authorList>
            <consortium name="Caenorhabditis japonica Sequencing Consortium"/>
            <person name="Wilson R.K."/>
        </authorList>
    </citation>
    <scope>NUCLEOTIDE SEQUENCE [LARGE SCALE GENOMIC DNA]</scope>
    <source>
        <strain evidence="2">DF5081</strain>
    </source>
</reference>
<dbReference type="EnsemblMetazoa" id="CJA39481.1">
    <property type="protein sequence ID" value="CJA39481.1"/>
    <property type="gene ID" value="WBGene00215328"/>
</dbReference>
<proteinExistence type="predicted"/>
<evidence type="ECO:0000313" key="2">
    <source>
        <dbReference type="Proteomes" id="UP000005237"/>
    </source>
</evidence>
<reference evidence="1" key="2">
    <citation type="submission" date="2022-06" db="UniProtKB">
        <authorList>
            <consortium name="EnsemblMetazoa"/>
        </authorList>
    </citation>
    <scope>IDENTIFICATION</scope>
    <source>
        <strain evidence="1">DF5081</strain>
    </source>
</reference>
<name>A0A8R1IW02_CAEJA</name>